<sequence>MAEHVHQESTRSLYALAVTMAALLILSACDSAPSNFDELAQAHLPQVEGTIELLGLHDEVEVLRDPWGVPHIYANNLDDLFYAQGFVQAQDRLWQMDMYRRAGEGRLAEILGPEALEHDRAARLLKYRGPWNNEEFSSYHPEARRILEVFTAGVNAYIDHAEATGELPVEYKLTGLEPLRWQAHTPLLRIATAMPTGDARRELSLAQDVASLGAAEANRRANPTPYRDLIVPNGVDYSVIDREVLQGLSGFRGTIVRPPLIAPYDAWEGAALSLNLGAQENSPGSNNWAISGEMTASGKVIVANDPHRGVTNPSLRYLVHLDAPGWKAIGSTEPVLPGVAIGHNGRVAWGLTIVGTDQSDIYIETVNPDNP</sequence>
<protein>
    <recommendedName>
        <fullName evidence="3">Penicillin acylase family protein</fullName>
    </recommendedName>
</protein>
<dbReference type="Gene3D" id="1.10.439.10">
    <property type="entry name" value="Penicillin Amidohydrolase, domain 1"/>
    <property type="match status" value="1"/>
</dbReference>
<feature type="non-terminal residue" evidence="2">
    <location>
        <position position="371"/>
    </location>
</feature>
<reference evidence="2" key="1">
    <citation type="submission" date="2018-05" db="EMBL/GenBank/DDBJ databases">
        <authorList>
            <person name="Lanie J.A."/>
            <person name="Ng W.-L."/>
            <person name="Kazmierczak K.M."/>
            <person name="Andrzejewski T.M."/>
            <person name="Davidsen T.M."/>
            <person name="Wayne K.J."/>
            <person name="Tettelin H."/>
            <person name="Glass J.I."/>
            <person name="Rusch D."/>
            <person name="Podicherti R."/>
            <person name="Tsui H.-C.T."/>
            <person name="Winkler M.E."/>
        </authorList>
    </citation>
    <scope>NUCLEOTIDE SEQUENCE</scope>
</reference>
<dbReference type="SUPFAM" id="SSF56235">
    <property type="entry name" value="N-terminal nucleophile aminohydrolases (Ntn hydrolases)"/>
    <property type="match status" value="1"/>
</dbReference>
<name>A0A381ZRT6_9ZZZZ</name>
<dbReference type="InterPro" id="IPR029055">
    <property type="entry name" value="Ntn_hydrolases_N"/>
</dbReference>
<dbReference type="PANTHER" id="PTHR34218:SF4">
    <property type="entry name" value="ACYL-HOMOSERINE LACTONE ACYLASE QUIP"/>
    <property type="match status" value="1"/>
</dbReference>
<comment type="similarity">
    <text evidence="1">Belongs to the peptidase S45 family.</text>
</comment>
<dbReference type="GO" id="GO:0017000">
    <property type="term" value="P:antibiotic biosynthetic process"/>
    <property type="evidence" value="ECO:0007669"/>
    <property type="project" value="InterPro"/>
</dbReference>
<evidence type="ECO:0008006" key="3">
    <source>
        <dbReference type="Google" id="ProtNLM"/>
    </source>
</evidence>
<dbReference type="Pfam" id="PF01804">
    <property type="entry name" value="Penicil_amidase"/>
    <property type="match status" value="1"/>
</dbReference>
<dbReference type="InterPro" id="IPR023343">
    <property type="entry name" value="Penicillin_amidase_dom1"/>
</dbReference>
<evidence type="ECO:0000313" key="2">
    <source>
        <dbReference type="EMBL" id="SVA91592.1"/>
    </source>
</evidence>
<dbReference type="InterPro" id="IPR002692">
    <property type="entry name" value="S45"/>
</dbReference>
<dbReference type="PANTHER" id="PTHR34218">
    <property type="entry name" value="PEPTIDASE S45 PENICILLIN AMIDASE"/>
    <property type="match status" value="1"/>
</dbReference>
<gene>
    <name evidence="2" type="ORF">METZ01_LOCUS144446</name>
</gene>
<dbReference type="GO" id="GO:0016811">
    <property type="term" value="F:hydrolase activity, acting on carbon-nitrogen (but not peptide) bonds, in linear amides"/>
    <property type="evidence" value="ECO:0007669"/>
    <property type="project" value="InterPro"/>
</dbReference>
<dbReference type="AlphaFoldDB" id="A0A381ZRT6"/>
<evidence type="ECO:0000256" key="1">
    <source>
        <dbReference type="ARBA" id="ARBA00006586"/>
    </source>
</evidence>
<dbReference type="EMBL" id="UINC01022287">
    <property type="protein sequence ID" value="SVA91592.1"/>
    <property type="molecule type" value="Genomic_DNA"/>
</dbReference>
<accession>A0A381ZRT6</accession>
<proteinExistence type="inferred from homology"/>
<dbReference type="Gene3D" id="3.60.20.10">
    <property type="entry name" value="Glutamine Phosphoribosylpyrophosphate, subunit 1, domain 1"/>
    <property type="match status" value="1"/>
</dbReference>
<organism evidence="2">
    <name type="scientific">marine metagenome</name>
    <dbReference type="NCBI Taxonomy" id="408172"/>
    <lineage>
        <taxon>unclassified sequences</taxon>
        <taxon>metagenomes</taxon>
        <taxon>ecological metagenomes</taxon>
    </lineage>
</organism>